<dbReference type="GO" id="GO:0004674">
    <property type="term" value="F:protein serine/threonine kinase activity"/>
    <property type="evidence" value="ECO:0007669"/>
    <property type="project" value="UniProtKB-KW"/>
</dbReference>
<reference evidence="11" key="1">
    <citation type="submission" date="2022-06" db="EMBL/GenBank/DDBJ databases">
        <title>Genomic Encyclopedia of Archaeal and Bacterial Type Strains, Phase II (KMG-II): from individual species to whole genera.</title>
        <authorList>
            <person name="Goeker M."/>
        </authorList>
    </citation>
    <scope>NUCLEOTIDE SEQUENCE</scope>
    <source>
        <strain evidence="11">DSM 26652</strain>
    </source>
</reference>
<evidence type="ECO:0000256" key="2">
    <source>
        <dbReference type="ARBA" id="ARBA00022527"/>
    </source>
</evidence>
<feature type="transmembrane region" description="Helical" evidence="9">
    <location>
        <begin position="466"/>
        <end position="492"/>
    </location>
</feature>
<sequence length="599" mass="61445">MEEAETSVVGVPAAGAQLGGYTVVREIGSGAMGAVYRAVDGGGSAVALKMLHRHLDDPAARERLRREAAALQGLRHPAVARVLDAELEGPDAFIVTELVEGPTLEEEIDERGPLDPRDLFELADQLADALEAVHGTGVVHRDLTPSNVLIARTGPVLIDFGLAQGPNDPRATRTGFVMGTPGYLAPELLDGAEPGPDTDWWSWAAVLAFGGTGRAPFGVRPTELVLRRSRQGDADLDGLPPRAERALRAALRAVPAERWGPDEVARALKAESEAFVARTEDADGPQTVVLGGSAATAETTADVGSTRVMPDGVPVGRPPVSAAAGGTGVGVAAGAAARRRGAVGGVTDLAATPAGQVRGRSVTGRAVGAPRPAPPSVAPPSLDPVAVSPARVRGFAGVLLTAGLALVALAATAPGIAVVTLVAALVVARLAGIAVDEFRSRRARRGPTRSDALVATLLSPWHLVRAVFGVLPAAAVGVCAGVIVVLIGLAVFGPGNVIIAPEPSIEARSLGGVNRQIVDSLVLAVAMLVTVLVTWWGPASYGTRMGAGPLLRRIAPSWRVKAVLVVVLLALAVLAAAPLFDGAVDVLWWPLGARPEVTW</sequence>
<dbReference type="AlphaFoldDB" id="A0A9X2G3E3"/>
<evidence type="ECO:0000313" key="11">
    <source>
        <dbReference type="EMBL" id="MCP2264718.1"/>
    </source>
</evidence>
<keyword evidence="9" id="KW-0472">Membrane</keyword>
<dbReference type="GO" id="GO:0005524">
    <property type="term" value="F:ATP binding"/>
    <property type="evidence" value="ECO:0007669"/>
    <property type="project" value="UniProtKB-UniRule"/>
</dbReference>
<feature type="domain" description="Protein kinase" evidence="10">
    <location>
        <begin position="21"/>
        <end position="276"/>
    </location>
</feature>
<name>A0A9X2G3E3_9MICO</name>
<keyword evidence="9" id="KW-0812">Transmembrane</keyword>
<gene>
    <name evidence="11" type="ORF">APR03_002056</name>
</gene>
<evidence type="ECO:0000256" key="9">
    <source>
        <dbReference type="SAM" id="Phobius"/>
    </source>
</evidence>
<evidence type="ECO:0000259" key="10">
    <source>
        <dbReference type="PROSITE" id="PS50011"/>
    </source>
</evidence>
<evidence type="ECO:0000256" key="4">
    <source>
        <dbReference type="ARBA" id="ARBA00022741"/>
    </source>
</evidence>
<dbReference type="SUPFAM" id="SSF56112">
    <property type="entry name" value="Protein kinase-like (PK-like)"/>
    <property type="match status" value="1"/>
</dbReference>
<organism evidence="11 12">
    <name type="scientific">Promicromonospora thailandica</name>
    <dbReference type="NCBI Taxonomy" id="765201"/>
    <lineage>
        <taxon>Bacteria</taxon>
        <taxon>Bacillati</taxon>
        <taxon>Actinomycetota</taxon>
        <taxon>Actinomycetes</taxon>
        <taxon>Micrococcales</taxon>
        <taxon>Promicromonosporaceae</taxon>
        <taxon>Promicromonospora</taxon>
    </lineage>
</organism>
<feature type="region of interest" description="Disordered" evidence="8">
    <location>
        <begin position="357"/>
        <end position="380"/>
    </location>
</feature>
<comment type="caution">
    <text evidence="11">The sequence shown here is derived from an EMBL/GenBank/DDBJ whole genome shotgun (WGS) entry which is preliminary data.</text>
</comment>
<keyword evidence="3" id="KW-0808">Transferase</keyword>
<dbReference type="EC" id="2.7.11.1" evidence="1"/>
<proteinExistence type="predicted"/>
<keyword evidence="5 11" id="KW-0418">Kinase</keyword>
<dbReference type="RefSeq" id="WP_253835406.1">
    <property type="nucleotide sequence ID" value="NZ_JAMTCS010000005.1"/>
</dbReference>
<dbReference type="InterPro" id="IPR000719">
    <property type="entry name" value="Prot_kinase_dom"/>
</dbReference>
<accession>A0A9X2G3E3</accession>
<dbReference type="Gene3D" id="3.30.200.20">
    <property type="entry name" value="Phosphorylase Kinase, domain 1"/>
    <property type="match status" value="1"/>
</dbReference>
<dbReference type="CDD" id="cd14014">
    <property type="entry name" value="STKc_PknB_like"/>
    <property type="match status" value="1"/>
</dbReference>
<keyword evidence="6 7" id="KW-0067">ATP-binding</keyword>
<dbReference type="Proteomes" id="UP001139493">
    <property type="component" value="Unassembled WGS sequence"/>
</dbReference>
<keyword evidence="9" id="KW-1133">Transmembrane helix</keyword>
<evidence type="ECO:0000313" key="12">
    <source>
        <dbReference type="Proteomes" id="UP001139493"/>
    </source>
</evidence>
<keyword evidence="12" id="KW-1185">Reference proteome</keyword>
<dbReference type="PROSITE" id="PS50011">
    <property type="entry name" value="PROTEIN_KINASE_DOM"/>
    <property type="match status" value="1"/>
</dbReference>
<dbReference type="EMBL" id="JAMTCS010000005">
    <property type="protein sequence ID" value="MCP2264718.1"/>
    <property type="molecule type" value="Genomic_DNA"/>
</dbReference>
<dbReference type="PANTHER" id="PTHR43289:SF6">
    <property type="entry name" value="SERINE_THREONINE-PROTEIN KINASE NEKL-3"/>
    <property type="match status" value="1"/>
</dbReference>
<evidence type="ECO:0000256" key="7">
    <source>
        <dbReference type="PROSITE-ProRule" id="PRU10141"/>
    </source>
</evidence>
<feature type="transmembrane region" description="Helical" evidence="9">
    <location>
        <begin position="416"/>
        <end position="435"/>
    </location>
</feature>
<evidence type="ECO:0000256" key="6">
    <source>
        <dbReference type="ARBA" id="ARBA00022840"/>
    </source>
</evidence>
<feature type="compositionally biased region" description="Pro residues" evidence="8">
    <location>
        <begin position="371"/>
        <end position="380"/>
    </location>
</feature>
<protein>
    <recommendedName>
        <fullName evidence="1">non-specific serine/threonine protein kinase</fullName>
        <ecNumber evidence="1">2.7.11.1</ecNumber>
    </recommendedName>
</protein>
<feature type="transmembrane region" description="Helical" evidence="9">
    <location>
        <begin position="558"/>
        <end position="580"/>
    </location>
</feature>
<dbReference type="Gene3D" id="1.10.510.10">
    <property type="entry name" value="Transferase(Phosphotransferase) domain 1"/>
    <property type="match status" value="1"/>
</dbReference>
<dbReference type="InterPro" id="IPR017441">
    <property type="entry name" value="Protein_kinase_ATP_BS"/>
</dbReference>
<dbReference type="PANTHER" id="PTHR43289">
    <property type="entry name" value="MITOGEN-ACTIVATED PROTEIN KINASE KINASE KINASE 20-RELATED"/>
    <property type="match status" value="1"/>
</dbReference>
<keyword evidence="2 11" id="KW-0723">Serine/threonine-protein kinase</keyword>
<evidence type="ECO:0000256" key="5">
    <source>
        <dbReference type="ARBA" id="ARBA00022777"/>
    </source>
</evidence>
<dbReference type="InterPro" id="IPR008266">
    <property type="entry name" value="Tyr_kinase_AS"/>
</dbReference>
<evidence type="ECO:0000256" key="8">
    <source>
        <dbReference type="SAM" id="MobiDB-lite"/>
    </source>
</evidence>
<dbReference type="PROSITE" id="PS00107">
    <property type="entry name" value="PROTEIN_KINASE_ATP"/>
    <property type="match status" value="1"/>
</dbReference>
<dbReference type="InterPro" id="IPR011009">
    <property type="entry name" value="Kinase-like_dom_sf"/>
</dbReference>
<keyword evidence="4 7" id="KW-0547">Nucleotide-binding</keyword>
<feature type="transmembrane region" description="Helical" evidence="9">
    <location>
        <begin position="517"/>
        <end position="537"/>
    </location>
</feature>
<evidence type="ECO:0000256" key="1">
    <source>
        <dbReference type="ARBA" id="ARBA00012513"/>
    </source>
</evidence>
<dbReference type="PROSITE" id="PS00109">
    <property type="entry name" value="PROTEIN_KINASE_TYR"/>
    <property type="match status" value="1"/>
</dbReference>
<feature type="binding site" evidence="7">
    <location>
        <position position="49"/>
    </location>
    <ligand>
        <name>ATP</name>
        <dbReference type="ChEBI" id="CHEBI:30616"/>
    </ligand>
</feature>
<dbReference type="Pfam" id="PF00069">
    <property type="entry name" value="Pkinase"/>
    <property type="match status" value="1"/>
</dbReference>
<evidence type="ECO:0000256" key="3">
    <source>
        <dbReference type="ARBA" id="ARBA00022679"/>
    </source>
</evidence>